<dbReference type="RefSeq" id="WP_147404280.1">
    <property type="nucleotide sequence ID" value="NZ_QZFU01000041.1"/>
</dbReference>
<keyword evidence="1" id="KW-0175">Coiled coil</keyword>
<dbReference type="Proteomes" id="UP000266677">
    <property type="component" value="Unassembled WGS sequence"/>
</dbReference>
<evidence type="ECO:0000313" key="3">
    <source>
        <dbReference type="EMBL" id="RJO70006.1"/>
    </source>
</evidence>
<proteinExistence type="predicted"/>
<dbReference type="EMBL" id="QZFU01000041">
    <property type="protein sequence ID" value="RJO70006.1"/>
    <property type="molecule type" value="Genomic_DNA"/>
</dbReference>
<feature type="compositionally biased region" description="Basic and acidic residues" evidence="2">
    <location>
        <begin position="118"/>
        <end position="137"/>
    </location>
</feature>
<evidence type="ECO:0000313" key="4">
    <source>
        <dbReference type="Proteomes" id="UP000266677"/>
    </source>
</evidence>
<dbReference type="AlphaFoldDB" id="A0A3A4JZE7"/>
<sequence length="137" mass="15391">MSDLDHAIRALREGRPLDRGQLELIRNAERLREQQRERERAEQARALARAQEAAARAKAARDAAVRAERARAARESYEQEVRSILPIEVAAVLLLGQPEPLDLTLDAPAPELSAETTRAGREARARALEPRGMERER</sequence>
<keyword evidence="4" id="KW-1185">Reference proteome</keyword>
<organism evidence="3 4">
    <name type="scientific">Nocardia panacis</name>
    <dbReference type="NCBI Taxonomy" id="2340916"/>
    <lineage>
        <taxon>Bacteria</taxon>
        <taxon>Bacillati</taxon>
        <taxon>Actinomycetota</taxon>
        <taxon>Actinomycetes</taxon>
        <taxon>Mycobacteriales</taxon>
        <taxon>Nocardiaceae</taxon>
        <taxon>Nocardia</taxon>
    </lineage>
</organism>
<evidence type="ECO:0000256" key="1">
    <source>
        <dbReference type="SAM" id="Coils"/>
    </source>
</evidence>
<feature type="region of interest" description="Disordered" evidence="2">
    <location>
        <begin position="103"/>
        <end position="137"/>
    </location>
</feature>
<evidence type="ECO:0000256" key="2">
    <source>
        <dbReference type="SAM" id="MobiDB-lite"/>
    </source>
</evidence>
<comment type="caution">
    <text evidence="3">The sequence shown here is derived from an EMBL/GenBank/DDBJ whole genome shotgun (WGS) entry which is preliminary data.</text>
</comment>
<feature type="coiled-coil region" evidence="1">
    <location>
        <begin position="24"/>
        <end position="80"/>
    </location>
</feature>
<protein>
    <submittedName>
        <fullName evidence="3">Uncharacterized protein</fullName>
    </submittedName>
</protein>
<reference evidence="3 4" key="1">
    <citation type="submission" date="2018-09" db="EMBL/GenBank/DDBJ databases">
        <title>YIM PH21274 draft genome.</title>
        <authorList>
            <person name="Miao C."/>
        </authorList>
    </citation>
    <scope>NUCLEOTIDE SEQUENCE [LARGE SCALE GENOMIC DNA]</scope>
    <source>
        <strain evidence="3 4">YIM PH 21724</strain>
    </source>
</reference>
<accession>A0A3A4JZE7</accession>
<name>A0A3A4JZE7_9NOCA</name>
<gene>
    <name evidence="3" type="ORF">D5S18_29525</name>
</gene>